<dbReference type="AlphaFoldDB" id="A0A920CXJ9"/>
<dbReference type="Gene3D" id="1.10.260.40">
    <property type="entry name" value="lambda repressor-like DNA-binding domains"/>
    <property type="match status" value="1"/>
</dbReference>
<evidence type="ECO:0000259" key="4">
    <source>
        <dbReference type="PROSITE" id="PS50932"/>
    </source>
</evidence>
<dbReference type="InterPro" id="IPR000843">
    <property type="entry name" value="HTH_LacI"/>
</dbReference>
<dbReference type="PRINTS" id="PR00036">
    <property type="entry name" value="HTHLACI"/>
</dbReference>
<dbReference type="PANTHER" id="PTHR30146">
    <property type="entry name" value="LACI-RELATED TRANSCRIPTIONAL REPRESSOR"/>
    <property type="match status" value="1"/>
</dbReference>
<dbReference type="SUPFAM" id="SSF47413">
    <property type="entry name" value="lambda repressor-like DNA-binding domains"/>
    <property type="match status" value="1"/>
</dbReference>
<dbReference type="InterPro" id="IPR046335">
    <property type="entry name" value="LacI/GalR-like_sensor"/>
</dbReference>
<dbReference type="InterPro" id="IPR010982">
    <property type="entry name" value="Lambda_DNA-bd_dom_sf"/>
</dbReference>
<dbReference type="Pfam" id="PF00356">
    <property type="entry name" value="LacI"/>
    <property type="match status" value="1"/>
</dbReference>
<evidence type="ECO:0000256" key="3">
    <source>
        <dbReference type="ARBA" id="ARBA00023163"/>
    </source>
</evidence>
<dbReference type="Proteomes" id="UP000683139">
    <property type="component" value="Unassembled WGS sequence"/>
</dbReference>
<dbReference type="InterPro" id="IPR001387">
    <property type="entry name" value="Cro/C1-type_HTH"/>
</dbReference>
<dbReference type="RefSeq" id="WP_213514653.1">
    <property type="nucleotide sequence ID" value="NZ_BOSE01000003.1"/>
</dbReference>
<keyword evidence="3" id="KW-0804">Transcription</keyword>
<dbReference type="PANTHER" id="PTHR30146:SF147">
    <property type="entry name" value="HTH-TYPE TRANSCRIPTIONAL REGULATOR DEGA"/>
    <property type="match status" value="1"/>
</dbReference>
<protein>
    <submittedName>
        <fullName evidence="6">HTH-type transcriptional regulator DegA</fullName>
    </submittedName>
</protein>
<evidence type="ECO:0000256" key="1">
    <source>
        <dbReference type="ARBA" id="ARBA00023015"/>
    </source>
</evidence>
<evidence type="ECO:0000259" key="5">
    <source>
        <dbReference type="PROSITE" id="PS50943"/>
    </source>
</evidence>
<evidence type="ECO:0000313" key="6">
    <source>
        <dbReference type="EMBL" id="GIP16400.1"/>
    </source>
</evidence>
<organism evidence="6 7">
    <name type="scientific">Paenibacillus montaniterrae</name>
    <dbReference type="NCBI Taxonomy" id="429341"/>
    <lineage>
        <taxon>Bacteria</taxon>
        <taxon>Bacillati</taxon>
        <taxon>Bacillota</taxon>
        <taxon>Bacilli</taxon>
        <taxon>Bacillales</taxon>
        <taxon>Paenibacillaceae</taxon>
        <taxon>Paenibacillus</taxon>
    </lineage>
</organism>
<feature type="domain" description="HTH cro/C1-type" evidence="5">
    <location>
        <begin position="2"/>
        <end position="47"/>
    </location>
</feature>
<dbReference type="CDD" id="cd01392">
    <property type="entry name" value="HTH_LacI"/>
    <property type="match status" value="1"/>
</dbReference>
<dbReference type="EMBL" id="BOSE01000003">
    <property type="protein sequence ID" value="GIP16400.1"/>
    <property type="molecule type" value="Genomic_DNA"/>
</dbReference>
<keyword evidence="1" id="KW-0805">Transcription regulation</keyword>
<accession>A0A920CXJ9</accession>
<evidence type="ECO:0000313" key="7">
    <source>
        <dbReference type="Proteomes" id="UP000683139"/>
    </source>
</evidence>
<dbReference type="PROSITE" id="PS00356">
    <property type="entry name" value="HTH_LACI_1"/>
    <property type="match status" value="1"/>
</dbReference>
<dbReference type="GO" id="GO:0000976">
    <property type="term" value="F:transcription cis-regulatory region binding"/>
    <property type="evidence" value="ECO:0007669"/>
    <property type="project" value="TreeGrafter"/>
</dbReference>
<comment type="caution">
    <text evidence="6">The sequence shown here is derived from an EMBL/GenBank/DDBJ whole genome shotgun (WGS) entry which is preliminary data.</text>
</comment>
<dbReference type="SMART" id="SM00354">
    <property type="entry name" value="HTH_LACI"/>
    <property type="match status" value="1"/>
</dbReference>
<gene>
    <name evidence="6" type="primary">degA</name>
    <name evidence="6" type="ORF">J40TS1_20420</name>
</gene>
<dbReference type="SUPFAM" id="SSF53822">
    <property type="entry name" value="Periplasmic binding protein-like I"/>
    <property type="match status" value="1"/>
</dbReference>
<evidence type="ECO:0000256" key="2">
    <source>
        <dbReference type="ARBA" id="ARBA00023125"/>
    </source>
</evidence>
<dbReference type="Gene3D" id="3.40.50.2300">
    <property type="match status" value="2"/>
</dbReference>
<dbReference type="Pfam" id="PF13377">
    <property type="entry name" value="Peripla_BP_3"/>
    <property type="match status" value="1"/>
</dbReference>
<keyword evidence="2" id="KW-0238">DNA-binding</keyword>
<reference evidence="6" key="1">
    <citation type="submission" date="2021-03" db="EMBL/GenBank/DDBJ databases">
        <title>Antimicrobial resistance genes in bacteria isolated from Japanese honey, and their potential for conferring macrolide and lincosamide resistance in the American foulbrood pathogen Paenibacillus larvae.</title>
        <authorList>
            <person name="Okamoto M."/>
            <person name="Kumagai M."/>
            <person name="Kanamori H."/>
            <person name="Takamatsu D."/>
        </authorList>
    </citation>
    <scope>NUCLEOTIDE SEQUENCE</scope>
    <source>
        <strain evidence="6">J40TS1</strain>
    </source>
</reference>
<dbReference type="PROSITE" id="PS50943">
    <property type="entry name" value="HTH_CROC1"/>
    <property type="match status" value="1"/>
</dbReference>
<keyword evidence="7" id="KW-1185">Reference proteome</keyword>
<dbReference type="CDD" id="cd06267">
    <property type="entry name" value="PBP1_LacI_sugar_binding-like"/>
    <property type="match status" value="1"/>
</dbReference>
<dbReference type="PROSITE" id="PS50932">
    <property type="entry name" value="HTH_LACI_2"/>
    <property type="match status" value="1"/>
</dbReference>
<proteinExistence type="predicted"/>
<name>A0A920CXJ9_9BACL</name>
<dbReference type="InterPro" id="IPR028082">
    <property type="entry name" value="Peripla_BP_I"/>
</dbReference>
<dbReference type="GO" id="GO:0003700">
    <property type="term" value="F:DNA-binding transcription factor activity"/>
    <property type="evidence" value="ECO:0007669"/>
    <property type="project" value="TreeGrafter"/>
</dbReference>
<feature type="domain" description="HTH lacI-type" evidence="4">
    <location>
        <begin position="3"/>
        <end position="57"/>
    </location>
</feature>
<sequence>MKITIYDVAEKAGVSIATVSKVINNTGRISEKTRKKVMQIMDELEYQPSVVASALSGKSTFTLGLTLPDLANPYFAELARAIEDQGRKHGFNVFICSTDNDADKEEEYYQLFMKKRVDGIIMVSRDKQNVVVKKILSEKVPLVMIAREIFSAPVTSVMVDDYYGGMQAGQHLLQQGHQNIAVIVENLTELGSKERLRGCVDAMKEAQLELDPQLVIEGGYTLESGKAAMKQLLQQKQRPTAVFACNDILAIGAIQAVREGGLKVPDDISIVGYDNTILATIIDPPLTTVAQPMQEIGERSVALLVQQIQSKETVRQRVLLMPDLVVRQSTRTIK</sequence>